<gene>
    <name evidence="8" type="ORF">TEA_020517</name>
</gene>
<reference evidence="8 9" key="1">
    <citation type="journal article" date="2018" name="Proc. Natl. Acad. Sci. U.S.A.">
        <title>Draft genome sequence of Camellia sinensis var. sinensis provides insights into the evolution of the tea genome and tea quality.</title>
        <authorList>
            <person name="Wei C."/>
            <person name="Yang H."/>
            <person name="Wang S."/>
            <person name="Zhao J."/>
            <person name="Liu C."/>
            <person name="Gao L."/>
            <person name="Xia E."/>
            <person name="Lu Y."/>
            <person name="Tai Y."/>
            <person name="She G."/>
            <person name="Sun J."/>
            <person name="Cao H."/>
            <person name="Tong W."/>
            <person name="Gao Q."/>
            <person name="Li Y."/>
            <person name="Deng W."/>
            <person name="Jiang X."/>
            <person name="Wang W."/>
            <person name="Chen Q."/>
            <person name="Zhang S."/>
            <person name="Li H."/>
            <person name="Wu J."/>
            <person name="Wang P."/>
            <person name="Li P."/>
            <person name="Shi C."/>
            <person name="Zheng F."/>
            <person name="Jian J."/>
            <person name="Huang B."/>
            <person name="Shan D."/>
            <person name="Shi M."/>
            <person name="Fang C."/>
            <person name="Yue Y."/>
            <person name="Li F."/>
            <person name="Li D."/>
            <person name="Wei S."/>
            <person name="Han B."/>
            <person name="Jiang C."/>
            <person name="Yin Y."/>
            <person name="Xia T."/>
            <person name="Zhang Z."/>
            <person name="Bennetzen J.L."/>
            <person name="Zhao S."/>
            <person name="Wan X."/>
        </authorList>
    </citation>
    <scope>NUCLEOTIDE SEQUENCE [LARGE SCALE GENOMIC DNA]</scope>
    <source>
        <strain evidence="9">cv. Shuchazao</strain>
        <tissue evidence="8">Leaf</tissue>
    </source>
</reference>
<organism evidence="8 9">
    <name type="scientific">Camellia sinensis var. sinensis</name>
    <name type="common">China tea</name>
    <dbReference type="NCBI Taxonomy" id="542762"/>
    <lineage>
        <taxon>Eukaryota</taxon>
        <taxon>Viridiplantae</taxon>
        <taxon>Streptophyta</taxon>
        <taxon>Embryophyta</taxon>
        <taxon>Tracheophyta</taxon>
        <taxon>Spermatophyta</taxon>
        <taxon>Magnoliopsida</taxon>
        <taxon>eudicotyledons</taxon>
        <taxon>Gunneridae</taxon>
        <taxon>Pentapetalae</taxon>
        <taxon>asterids</taxon>
        <taxon>Ericales</taxon>
        <taxon>Theaceae</taxon>
        <taxon>Camellia</taxon>
    </lineage>
</organism>
<feature type="compositionally biased region" description="Polar residues" evidence="6">
    <location>
        <begin position="309"/>
        <end position="319"/>
    </location>
</feature>
<feature type="region of interest" description="Disordered" evidence="6">
    <location>
        <begin position="306"/>
        <end position="335"/>
    </location>
</feature>
<evidence type="ECO:0000256" key="5">
    <source>
        <dbReference type="SAM" id="Coils"/>
    </source>
</evidence>
<evidence type="ECO:0000256" key="3">
    <source>
        <dbReference type="ARBA" id="ARBA00022989"/>
    </source>
</evidence>
<dbReference type="GO" id="GO:0016020">
    <property type="term" value="C:membrane"/>
    <property type="evidence" value="ECO:0007669"/>
    <property type="project" value="UniProtKB-SubCell"/>
</dbReference>
<sequence>MSVFQEYFILLLSSCCPTQIFGGVGFACLPLGLIFSFFRRPKVVITRSQYIKEATELGKKARELKKAADALRQEEKSGSKGRKWRKNVKAVEKELLLLEEDVKALEEMLIVSVAWIAHIVIYLLINPPLSPFLNGVFIKLDDVWGLLGTAAFAFFCFYLLLAVIAGAMMLGMRLVFITIHPESKFSLWSMNNQEKFYVLTGEEKTNVAPNGELETEAKVVNIPSSCSMEFDAQTMNDLPEVEVIPPEEVSAVACDDKPDRLEMAQLYNEMCKVLGQNANESMEAFLANKPAGAECWQLQEQGEKVGKQQIGSHNESNLVQVEEESPSTRDHLSRYKQNPLSSSVGFF</sequence>
<dbReference type="PANTHER" id="PTHR31652:SF0">
    <property type="entry name" value="LIMR FAMILY PROTEIN DDB_G0283707-RELATED"/>
    <property type="match status" value="1"/>
</dbReference>
<accession>A0A4S4EWI6</accession>
<evidence type="ECO:0000256" key="2">
    <source>
        <dbReference type="ARBA" id="ARBA00022692"/>
    </source>
</evidence>
<dbReference type="EMBL" id="SDRB02001612">
    <property type="protein sequence ID" value="THG21032.1"/>
    <property type="molecule type" value="Genomic_DNA"/>
</dbReference>
<dbReference type="PANTHER" id="PTHR31652">
    <property type="entry name" value="LIMR FAMILY PROTEIN DDB_G0283707-RELATED"/>
    <property type="match status" value="1"/>
</dbReference>
<dbReference type="Pfam" id="PF04791">
    <property type="entry name" value="LMBR1"/>
    <property type="match status" value="1"/>
</dbReference>
<protein>
    <submittedName>
        <fullName evidence="8">Uncharacterized protein</fullName>
    </submittedName>
</protein>
<keyword evidence="9" id="KW-1185">Reference proteome</keyword>
<feature type="transmembrane region" description="Helical" evidence="7">
    <location>
        <begin position="145"/>
        <end position="170"/>
    </location>
</feature>
<evidence type="ECO:0000256" key="6">
    <source>
        <dbReference type="SAM" id="MobiDB-lite"/>
    </source>
</evidence>
<dbReference type="STRING" id="542762.A0A4S4EWI6"/>
<proteinExistence type="predicted"/>
<evidence type="ECO:0000256" key="1">
    <source>
        <dbReference type="ARBA" id="ARBA00004141"/>
    </source>
</evidence>
<keyword evidence="2 7" id="KW-0812">Transmembrane</keyword>
<name>A0A4S4EWI6_CAMSN</name>
<evidence type="ECO:0000313" key="9">
    <source>
        <dbReference type="Proteomes" id="UP000306102"/>
    </source>
</evidence>
<evidence type="ECO:0000256" key="4">
    <source>
        <dbReference type="ARBA" id="ARBA00023136"/>
    </source>
</evidence>
<comment type="caution">
    <text evidence="8">The sequence shown here is derived from an EMBL/GenBank/DDBJ whole genome shotgun (WGS) entry which is preliminary data.</text>
</comment>
<evidence type="ECO:0000256" key="7">
    <source>
        <dbReference type="SAM" id="Phobius"/>
    </source>
</evidence>
<feature type="coiled-coil region" evidence="5">
    <location>
        <begin position="54"/>
        <end position="108"/>
    </location>
</feature>
<dbReference type="Proteomes" id="UP000306102">
    <property type="component" value="Unassembled WGS sequence"/>
</dbReference>
<keyword evidence="4 7" id="KW-0472">Membrane</keyword>
<keyword evidence="3 7" id="KW-1133">Transmembrane helix</keyword>
<comment type="subcellular location">
    <subcellularLocation>
        <location evidence="1">Membrane</location>
        <topology evidence="1">Multi-pass membrane protein</topology>
    </subcellularLocation>
</comment>
<feature type="transmembrane region" description="Helical" evidence="7">
    <location>
        <begin position="20"/>
        <end position="38"/>
    </location>
</feature>
<feature type="transmembrane region" description="Helical" evidence="7">
    <location>
        <begin position="108"/>
        <end position="125"/>
    </location>
</feature>
<dbReference type="AlphaFoldDB" id="A0A4S4EWI6"/>
<keyword evidence="5" id="KW-0175">Coiled coil</keyword>
<dbReference type="InterPro" id="IPR006876">
    <property type="entry name" value="LMBR1-like_membr_prot"/>
</dbReference>
<evidence type="ECO:0000313" key="8">
    <source>
        <dbReference type="EMBL" id="THG21032.1"/>
    </source>
</evidence>